<dbReference type="PROSITE" id="PS50048">
    <property type="entry name" value="ZN2_CY6_FUNGAL_2"/>
    <property type="match status" value="1"/>
</dbReference>
<name>A0A1E3IFD7_9TREE</name>
<dbReference type="AlphaFoldDB" id="A0A1E3IFD7"/>
<dbReference type="GO" id="GO:0000435">
    <property type="term" value="P:positive regulation of transcription from RNA polymerase II promoter by galactose"/>
    <property type="evidence" value="ECO:0007669"/>
    <property type="project" value="TreeGrafter"/>
</dbReference>
<dbReference type="GO" id="GO:0000981">
    <property type="term" value="F:DNA-binding transcription factor activity, RNA polymerase II-specific"/>
    <property type="evidence" value="ECO:0007669"/>
    <property type="project" value="InterPro"/>
</dbReference>
<keyword evidence="4" id="KW-0539">Nucleus</keyword>
<dbReference type="InterPro" id="IPR036864">
    <property type="entry name" value="Zn2-C6_fun-type_DNA-bd_sf"/>
</dbReference>
<evidence type="ECO:0000313" key="6">
    <source>
        <dbReference type="Proteomes" id="UP000094043"/>
    </source>
</evidence>
<dbReference type="GeneID" id="91089842"/>
<dbReference type="Pfam" id="PF00172">
    <property type="entry name" value="Zn_clus"/>
    <property type="match status" value="1"/>
</dbReference>
<keyword evidence="6" id="KW-1185">Reference proteome</keyword>
<reference evidence="5" key="3">
    <citation type="submission" date="2024-01" db="EMBL/GenBank/DDBJ databases">
        <authorList>
            <person name="Coelho M.A."/>
            <person name="David-Palma M."/>
            <person name="Shea T."/>
            <person name="Sun S."/>
            <person name="Cuomo C.A."/>
            <person name="Heitman J."/>
        </authorList>
    </citation>
    <scope>NUCLEOTIDE SEQUENCE</scope>
    <source>
        <strain evidence="5">CBS 7841</strain>
    </source>
</reference>
<dbReference type="KEGG" id="cdep:91089842"/>
<dbReference type="GO" id="GO:0005634">
    <property type="term" value="C:nucleus"/>
    <property type="evidence" value="ECO:0007669"/>
    <property type="project" value="TreeGrafter"/>
</dbReference>
<proteinExistence type="predicted"/>
<evidence type="ECO:0000256" key="3">
    <source>
        <dbReference type="ARBA" id="ARBA00023163"/>
    </source>
</evidence>
<dbReference type="SUPFAM" id="SSF57701">
    <property type="entry name" value="Zn2/Cys6 DNA-binding domain"/>
    <property type="match status" value="1"/>
</dbReference>
<dbReference type="VEuPathDB" id="FungiDB:L203_03510"/>
<dbReference type="InterPro" id="IPR051127">
    <property type="entry name" value="Fungal_SecMet_Regulators"/>
</dbReference>
<organism evidence="5 6">
    <name type="scientific">Cryptococcus depauperatus CBS 7841</name>
    <dbReference type="NCBI Taxonomy" id="1295531"/>
    <lineage>
        <taxon>Eukaryota</taxon>
        <taxon>Fungi</taxon>
        <taxon>Dikarya</taxon>
        <taxon>Basidiomycota</taxon>
        <taxon>Agaricomycotina</taxon>
        <taxon>Tremellomycetes</taxon>
        <taxon>Tremellales</taxon>
        <taxon>Cryptococcaceae</taxon>
        <taxon>Cryptococcus</taxon>
    </lineage>
</organism>
<evidence type="ECO:0000256" key="2">
    <source>
        <dbReference type="ARBA" id="ARBA00023125"/>
    </source>
</evidence>
<reference evidence="5" key="1">
    <citation type="submission" date="2016-06" db="EMBL/GenBank/DDBJ databases">
        <authorList>
            <person name="Cuomo C."/>
            <person name="Litvintseva A."/>
            <person name="Heitman J."/>
            <person name="Chen Y."/>
            <person name="Sun S."/>
            <person name="Springer D."/>
            <person name="Dromer F."/>
            <person name="Young S."/>
            <person name="Zeng Q."/>
            <person name="Chapman S."/>
            <person name="Gujja S."/>
            <person name="Saif S."/>
            <person name="Birren B."/>
        </authorList>
    </citation>
    <scope>NUCLEOTIDE SEQUENCE</scope>
    <source>
        <strain evidence="5">CBS 7841</strain>
    </source>
</reference>
<gene>
    <name evidence="5" type="ORF">L203_105633</name>
</gene>
<sequence>MFSNSETSSLIKYELETLFSSSDQRSNMVIQVPTPTMSTVTTPRIVANDDCDVVDGSYPYLPYTATPKSIYGFHSITSSANCSGQTYSSPRDSCIQLETIGNKRSFTCLQMDTPSVNISSGNSFQQAFAGSSRQDELPWVSQLCSTEPLPLSSQRQSIIPDDIDRAVSFDEAKTAPMCTIKLQEDDDSLGEMGEKGSEPIKQGLLTRRTRSAQACEYCRKRKARCIGRNPCERCIKSGKICVFTPLSFRSSIPLLSSQEPLPLITSHSISETNFELLHGRKRSTSMSAASLSLPLPEDADIQMDSCPSFTGIELGLDLHPLPDSESTALPFSALTTCPLNHADDYSVENCNAENPITTCSSERLSGLDLWFDLEEVACDGNSLDESVLP</sequence>
<evidence type="ECO:0000313" key="5">
    <source>
        <dbReference type="EMBL" id="WVN90397.1"/>
    </source>
</evidence>
<dbReference type="Gene3D" id="4.10.240.10">
    <property type="entry name" value="Zn(2)-C6 fungal-type DNA-binding domain"/>
    <property type="match status" value="1"/>
</dbReference>
<dbReference type="GO" id="GO:0008270">
    <property type="term" value="F:zinc ion binding"/>
    <property type="evidence" value="ECO:0007669"/>
    <property type="project" value="InterPro"/>
</dbReference>
<keyword evidence="1" id="KW-0805">Transcription regulation</keyword>
<dbReference type="RefSeq" id="XP_066071097.1">
    <property type="nucleotide sequence ID" value="XM_066215000.1"/>
</dbReference>
<dbReference type="EMBL" id="CP143790">
    <property type="protein sequence ID" value="WVN90397.1"/>
    <property type="molecule type" value="Genomic_DNA"/>
</dbReference>
<keyword evidence="2" id="KW-0238">DNA-binding</keyword>
<dbReference type="OrthoDB" id="39175at2759"/>
<dbReference type="GO" id="GO:0000978">
    <property type="term" value="F:RNA polymerase II cis-regulatory region sequence-specific DNA binding"/>
    <property type="evidence" value="ECO:0007669"/>
    <property type="project" value="TreeGrafter"/>
</dbReference>
<dbReference type="Proteomes" id="UP000094043">
    <property type="component" value="Chromosome 7"/>
</dbReference>
<reference evidence="5" key="2">
    <citation type="journal article" date="2022" name="Elife">
        <title>Obligate sexual reproduction of a homothallic fungus closely related to the Cryptococcus pathogenic species complex.</title>
        <authorList>
            <person name="Passer A.R."/>
            <person name="Clancey S.A."/>
            <person name="Shea T."/>
            <person name="David-Palma M."/>
            <person name="Averette A.F."/>
            <person name="Boekhout T."/>
            <person name="Porcel B.M."/>
            <person name="Nowrousian M."/>
            <person name="Cuomo C.A."/>
            <person name="Sun S."/>
            <person name="Heitman J."/>
            <person name="Coelho M.A."/>
        </authorList>
    </citation>
    <scope>NUCLEOTIDE SEQUENCE</scope>
    <source>
        <strain evidence="5">CBS 7841</strain>
    </source>
</reference>
<dbReference type="SMART" id="SM00066">
    <property type="entry name" value="GAL4"/>
    <property type="match status" value="1"/>
</dbReference>
<accession>A0A1E3IFD7</accession>
<dbReference type="CDD" id="cd00067">
    <property type="entry name" value="GAL4"/>
    <property type="match status" value="1"/>
</dbReference>
<dbReference type="PANTHER" id="PTHR47424">
    <property type="entry name" value="REGULATORY PROTEIN GAL4"/>
    <property type="match status" value="1"/>
</dbReference>
<dbReference type="InterPro" id="IPR001138">
    <property type="entry name" value="Zn2Cys6_DnaBD"/>
</dbReference>
<keyword evidence="3" id="KW-0804">Transcription</keyword>
<evidence type="ECO:0000256" key="1">
    <source>
        <dbReference type="ARBA" id="ARBA00023015"/>
    </source>
</evidence>
<evidence type="ECO:0000256" key="4">
    <source>
        <dbReference type="ARBA" id="ARBA00023242"/>
    </source>
</evidence>
<protein>
    <submittedName>
        <fullName evidence="5">Uncharacterized protein</fullName>
    </submittedName>
</protein>
<dbReference type="PROSITE" id="PS00463">
    <property type="entry name" value="ZN2_CY6_FUNGAL_1"/>
    <property type="match status" value="1"/>
</dbReference>
<dbReference type="PANTHER" id="PTHR47424:SF3">
    <property type="entry name" value="REGULATORY PROTEIN GAL4"/>
    <property type="match status" value="1"/>
</dbReference>